<evidence type="ECO:0000256" key="6">
    <source>
        <dbReference type="ARBA" id="ARBA00022801"/>
    </source>
</evidence>
<sequence length="436" mass="50239">MSTFGGRIPQLPGLMIDRFEDDPDIRAYFLSHDHSDHQYGIDDPDLQSYIIKDSLKIYASPLTVRMLRNRRKFEELHDAFHPLPLDVPHKIVIGSSESAYPVTVTLTSAEHIVGSVMFVFERETPKFRCLYTGDFRLSKQDLKLKRCFKLHRGLKPFDAIYFDSTWCTPKNLWNIPTREEVLRYVEPLVNTHLQEDESNYICVYTMYDVGYENLLLDLARIADSAVHVTEERASLYKGFPGMTDILTTEPRNCRIHFCQKGYPSWKKSCSQVRRDYNSGRVMRLVFSYKKFIEEHKENPEQNPYVQNKKDKYLYHVCWSTHPSLAEVSDLVNYLSPDSLHANVIKGCSEKDILTTLQRGSINSKKWHVRDASEGLACGEKHKPKDGSNGNSSQSTDDSASESLIDKLRRKGCIEKRSASPSPSLDKLEATKLRRLE</sequence>
<evidence type="ECO:0000256" key="12">
    <source>
        <dbReference type="ARBA" id="ARBA00042677"/>
    </source>
</evidence>
<organism evidence="16 17">
    <name type="scientific">Galendromus occidentalis</name>
    <name type="common">western predatory mite</name>
    <dbReference type="NCBI Taxonomy" id="34638"/>
    <lineage>
        <taxon>Eukaryota</taxon>
        <taxon>Metazoa</taxon>
        <taxon>Ecdysozoa</taxon>
        <taxon>Arthropoda</taxon>
        <taxon>Chelicerata</taxon>
        <taxon>Arachnida</taxon>
        <taxon>Acari</taxon>
        <taxon>Parasitiformes</taxon>
        <taxon>Mesostigmata</taxon>
        <taxon>Gamasina</taxon>
        <taxon>Phytoseioidea</taxon>
        <taxon>Phytoseiidae</taxon>
        <taxon>Typhlodrominae</taxon>
        <taxon>Galendromus</taxon>
    </lineage>
</organism>
<keyword evidence="4" id="KW-0255">Endonuclease</keyword>
<evidence type="ECO:0000256" key="11">
    <source>
        <dbReference type="ARBA" id="ARBA00039759"/>
    </source>
</evidence>
<dbReference type="GO" id="GO:0006303">
    <property type="term" value="P:double-strand break repair via nonhomologous end joining"/>
    <property type="evidence" value="ECO:0007669"/>
    <property type="project" value="TreeGrafter"/>
</dbReference>
<evidence type="ECO:0000313" key="16">
    <source>
        <dbReference type="Proteomes" id="UP000694867"/>
    </source>
</evidence>
<name>A0AAJ6QR37_9ACAR</name>
<evidence type="ECO:0000256" key="10">
    <source>
        <dbReference type="ARBA" id="ARBA00023242"/>
    </source>
</evidence>
<feature type="domain" description="DNA repair metallo-beta-lactamase" evidence="14">
    <location>
        <begin position="244"/>
        <end position="345"/>
    </location>
</feature>
<protein>
    <recommendedName>
        <fullName evidence="11">Protein artemis</fullName>
    </recommendedName>
    <alternativeName>
        <fullName evidence="12">DNA cross-link repair 1C protein</fullName>
    </alternativeName>
</protein>
<feature type="compositionally biased region" description="Low complexity" evidence="13">
    <location>
        <begin position="391"/>
        <end position="402"/>
    </location>
</feature>
<comment type="subcellular location">
    <subcellularLocation>
        <location evidence="1">Nucleus</location>
    </subcellularLocation>
</comment>
<dbReference type="InterPro" id="IPR001279">
    <property type="entry name" value="Metallo-B-lactamas"/>
</dbReference>
<dbReference type="RefSeq" id="XP_003743129.1">
    <property type="nucleotide sequence ID" value="XM_003743081.1"/>
</dbReference>
<keyword evidence="6" id="KW-0378">Hydrolase</keyword>
<keyword evidence="5" id="KW-0227">DNA damage</keyword>
<dbReference type="GO" id="GO:0004519">
    <property type="term" value="F:endonuclease activity"/>
    <property type="evidence" value="ECO:0007669"/>
    <property type="project" value="UniProtKB-KW"/>
</dbReference>
<accession>A0AAJ6QR37</accession>
<dbReference type="Gene3D" id="3.40.50.12650">
    <property type="match status" value="1"/>
</dbReference>
<evidence type="ECO:0000256" key="9">
    <source>
        <dbReference type="ARBA" id="ARBA00023204"/>
    </source>
</evidence>
<dbReference type="GO" id="GO:0000723">
    <property type="term" value="P:telomere maintenance"/>
    <property type="evidence" value="ECO:0007669"/>
    <property type="project" value="TreeGrafter"/>
</dbReference>
<evidence type="ECO:0000256" key="5">
    <source>
        <dbReference type="ARBA" id="ARBA00022763"/>
    </source>
</evidence>
<dbReference type="GO" id="GO:0005634">
    <property type="term" value="C:nucleus"/>
    <property type="evidence" value="ECO:0007669"/>
    <property type="project" value="UniProtKB-SubCell"/>
</dbReference>
<dbReference type="GO" id="GO:0006310">
    <property type="term" value="P:DNA recombination"/>
    <property type="evidence" value="ECO:0007669"/>
    <property type="project" value="UniProtKB-KW"/>
</dbReference>
<dbReference type="AlphaFoldDB" id="A0AAJ6QR37"/>
<dbReference type="SUPFAM" id="SSF56281">
    <property type="entry name" value="Metallo-hydrolase/oxidoreductase"/>
    <property type="match status" value="1"/>
</dbReference>
<evidence type="ECO:0000259" key="15">
    <source>
        <dbReference type="Pfam" id="PF12706"/>
    </source>
</evidence>
<dbReference type="KEGG" id="goe:100907660"/>
<keyword evidence="3" id="KW-0540">Nuclease</keyword>
<evidence type="ECO:0000256" key="13">
    <source>
        <dbReference type="SAM" id="MobiDB-lite"/>
    </source>
</evidence>
<dbReference type="Pfam" id="PF07522">
    <property type="entry name" value="DRMBL"/>
    <property type="match status" value="1"/>
</dbReference>
<gene>
    <name evidence="17" type="primary">LOC100907660</name>
</gene>
<reference evidence="17" key="1">
    <citation type="submission" date="2025-08" db="UniProtKB">
        <authorList>
            <consortium name="RefSeq"/>
        </authorList>
    </citation>
    <scope>IDENTIFICATION</scope>
</reference>
<evidence type="ECO:0000256" key="4">
    <source>
        <dbReference type="ARBA" id="ARBA00022759"/>
    </source>
</evidence>
<dbReference type="Proteomes" id="UP000694867">
    <property type="component" value="Unplaced"/>
</dbReference>
<keyword evidence="7" id="KW-0269">Exonuclease</keyword>
<feature type="region of interest" description="Disordered" evidence="13">
    <location>
        <begin position="375"/>
        <end position="436"/>
    </location>
</feature>
<proteinExistence type="inferred from homology"/>
<dbReference type="Pfam" id="PF12706">
    <property type="entry name" value="Lactamase_B_2"/>
    <property type="match status" value="1"/>
</dbReference>
<feature type="compositionally biased region" description="Basic and acidic residues" evidence="13">
    <location>
        <begin position="375"/>
        <end position="385"/>
    </location>
</feature>
<dbReference type="GO" id="GO:0036297">
    <property type="term" value="P:interstrand cross-link repair"/>
    <property type="evidence" value="ECO:0007669"/>
    <property type="project" value="TreeGrafter"/>
</dbReference>
<keyword evidence="9" id="KW-0234">DNA repair</keyword>
<dbReference type="InterPro" id="IPR011084">
    <property type="entry name" value="DRMBL"/>
</dbReference>
<feature type="compositionally biased region" description="Basic and acidic residues" evidence="13">
    <location>
        <begin position="403"/>
        <end position="417"/>
    </location>
</feature>
<dbReference type="InterPro" id="IPR036866">
    <property type="entry name" value="RibonucZ/Hydroxyglut_hydro"/>
</dbReference>
<comment type="similarity">
    <text evidence="2">Belongs to the DNA repair metallo-beta-lactamase (DRMBL) family.</text>
</comment>
<evidence type="ECO:0000256" key="8">
    <source>
        <dbReference type="ARBA" id="ARBA00023172"/>
    </source>
</evidence>
<dbReference type="GO" id="GO:0035312">
    <property type="term" value="F:5'-3' DNA exonuclease activity"/>
    <property type="evidence" value="ECO:0007669"/>
    <property type="project" value="TreeGrafter"/>
</dbReference>
<dbReference type="Gene3D" id="3.60.15.10">
    <property type="entry name" value="Ribonuclease Z/Hydroxyacylglutathione hydrolase-like"/>
    <property type="match status" value="1"/>
</dbReference>
<dbReference type="PANTHER" id="PTHR23240">
    <property type="entry name" value="DNA CROSS-LINK REPAIR PROTEIN PSO2/SNM1-RELATED"/>
    <property type="match status" value="1"/>
</dbReference>
<dbReference type="PANTHER" id="PTHR23240:SF8">
    <property type="entry name" value="PROTEIN ARTEMIS"/>
    <property type="match status" value="1"/>
</dbReference>
<dbReference type="GO" id="GO:0003684">
    <property type="term" value="F:damaged DNA binding"/>
    <property type="evidence" value="ECO:0007669"/>
    <property type="project" value="TreeGrafter"/>
</dbReference>
<evidence type="ECO:0000259" key="14">
    <source>
        <dbReference type="Pfam" id="PF07522"/>
    </source>
</evidence>
<feature type="compositionally biased region" description="Basic and acidic residues" evidence="13">
    <location>
        <begin position="425"/>
        <end position="436"/>
    </location>
</feature>
<evidence type="ECO:0000256" key="3">
    <source>
        <dbReference type="ARBA" id="ARBA00022722"/>
    </source>
</evidence>
<feature type="domain" description="Metallo-beta-lactamase" evidence="15">
    <location>
        <begin position="23"/>
        <end position="171"/>
    </location>
</feature>
<evidence type="ECO:0000256" key="1">
    <source>
        <dbReference type="ARBA" id="ARBA00004123"/>
    </source>
</evidence>
<evidence type="ECO:0000313" key="17">
    <source>
        <dbReference type="RefSeq" id="XP_003743129.1"/>
    </source>
</evidence>
<dbReference type="GeneID" id="100907660"/>
<evidence type="ECO:0000256" key="7">
    <source>
        <dbReference type="ARBA" id="ARBA00022839"/>
    </source>
</evidence>
<keyword evidence="8" id="KW-0233">DNA recombination</keyword>
<dbReference type="GO" id="GO:0031123">
    <property type="term" value="P:RNA 3'-end processing"/>
    <property type="evidence" value="ECO:0007669"/>
    <property type="project" value="UniProtKB-ARBA"/>
</dbReference>
<evidence type="ECO:0000256" key="2">
    <source>
        <dbReference type="ARBA" id="ARBA00010304"/>
    </source>
</evidence>
<keyword evidence="10" id="KW-0539">Nucleus</keyword>
<keyword evidence="16" id="KW-1185">Reference proteome</keyword>